<evidence type="ECO:0000313" key="6">
    <source>
        <dbReference type="Proteomes" id="UP000663825"/>
    </source>
</evidence>
<dbReference type="AlphaFoldDB" id="A0A817ZZE6"/>
<keyword evidence="1" id="KW-0862">Zinc</keyword>
<dbReference type="Proteomes" id="UP000663825">
    <property type="component" value="Unassembled WGS sequence"/>
</dbReference>
<gene>
    <name evidence="4" type="ORF">LUA448_LOCUS16811</name>
    <name evidence="5" type="ORF">TIS948_LOCUS27434</name>
</gene>
<feature type="domain" description="C2H2-type" evidence="3">
    <location>
        <begin position="148"/>
        <end position="176"/>
    </location>
</feature>
<evidence type="ECO:0000313" key="4">
    <source>
        <dbReference type="EMBL" id="CAF3392632.1"/>
    </source>
</evidence>
<evidence type="ECO:0000313" key="5">
    <source>
        <dbReference type="EMBL" id="CAF3397935.1"/>
    </source>
</evidence>
<organism evidence="5 6">
    <name type="scientific">Rotaria socialis</name>
    <dbReference type="NCBI Taxonomy" id="392032"/>
    <lineage>
        <taxon>Eukaryota</taxon>
        <taxon>Metazoa</taxon>
        <taxon>Spiralia</taxon>
        <taxon>Gnathifera</taxon>
        <taxon>Rotifera</taxon>
        <taxon>Eurotatoria</taxon>
        <taxon>Bdelloidea</taxon>
        <taxon>Philodinida</taxon>
        <taxon>Philodinidae</taxon>
        <taxon>Rotaria</taxon>
    </lineage>
</organism>
<feature type="coiled-coil region" evidence="2">
    <location>
        <begin position="323"/>
        <end position="379"/>
    </location>
</feature>
<protein>
    <recommendedName>
        <fullName evidence="3">C2H2-type domain-containing protein</fullName>
    </recommendedName>
</protein>
<accession>A0A817ZZE6</accession>
<evidence type="ECO:0000256" key="1">
    <source>
        <dbReference type="PROSITE-ProRule" id="PRU00042"/>
    </source>
</evidence>
<dbReference type="GO" id="GO:0008270">
    <property type="term" value="F:zinc ion binding"/>
    <property type="evidence" value="ECO:0007669"/>
    <property type="project" value="UniProtKB-KW"/>
</dbReference>
<dbReference type="Proteomes" id="UP000663833">
    <property type="component" value="Unassembled WGS sequence"/>
</dbReference>
<dbReference type="EMBL" id="CAJNYD010002115">
    <property type="protein sequence ID" value="CAF3392632.1"/>
    <property type="molecule type" value="Genomic_DNA"/>
</dbReference>
<dbReference type="PANTHER" id="PTHR33820:SF2">
    <property type="entry name" value="COILED-COIL DOMAIN-CONTAINING PROTEIN 17"/>
    <property type="match status" value="1"/>
</dbReference>
<sequence>MGTSSFTQTDNLYNYQQIEPVLDSASYILGKHKTAAVKTNLNQLNNSSKHHKPTVVKTHLNQFNNNTEQHKTVAVKANSNQLNNNSEHHKPRIINGFKLPWNPLLTLNSQRLAPVLQKPPIVHNRPVSPEQPILDSDSSHSMSTQNKYKCDQCGIVFASNDALYKHKARFCIGVKDSGIGREPIYSDDEDIEGDSANYASNGFTKKGPAKKVIQHQSPRKKKQQEVNEWKLLRSIRETNDDVEDPVSIYTQKFMNNIKTQDEIYNEILADYERLQRKQKDVIRQMYDLQVESEFVQDRNITLTQTNTSTDNRSGQFEELHRRNNRLGDERRLIQEKLEDLISNNYQPTKMSGYDPYRLLRDMKEQQELNEKALDFLRERLIYASGVHDTASAPYANNRLRRAVVENVRNSRNEYLNSGGHDAAVIARYSDLEYKLNLYKEYPSDKDYPEPLKPAKYQYEPRIDPLTEGLKSVNEESERLHNELKEMHRKFDTLSSRTKQLELSLAASKATDPIDQYDPYASSTKYFSYQSASAARDNNNDKYNQPKDNQQKALSTFDKHVTSRSSPALSLLAANMNPLRNSLGPQAYDPSMGFVIFFDFILCLPSKIEICTLIASIHHPKSGLGVPSPLPPLSCEDYLDDKTSERFRVAIVATKQPIPSCPPQQALTIVIEVQTSMNKKASVDELETNAWTKFALFDSKNRLSSGRWKVPLKRLPVSYHEHLGVIRNLATYERAELYYRLVNSQDADEQSGAPISPKFREYYTYPLQYRN</sequence>
<reference evidence="5" key="1">
    <citation type="submission" date="2021-02" db="EMBL/GenBank/DDBJ databases">
        <authorList>
            <person name="Nowell W R."/>
        </authorList>
    </citation>
    <scope>NUCLEOTIDE SEQUENCE</scope>
</reference>
<name>A0A817ZZE6_9BILA</name>
<keyword evidence="1" id="KW-0479">Metal-binding</keyword>
<evidence type="ECO:0000256" key="2">
    <source>
        <dbReference type="SAM" id="Coils"/>
    </source>
</evidence>
<evidence type="ECO:0000259" key="3">
    <source>
        <dbReference type="PROSITE" id="PS50157"/>
    </source>
</evidence>
<comment type="caution">
    <text evidence="5">The sequence shown here is derived from an EMBL/GenBank/DDBJ whole genome shotgun (WGS) entry which is preliminary data.</text>
</comment>
<dbReference type="InterPro" id="IPR038800">
    <property type="entry name" value="CCDC17"/>
</dbReference>
<dbReference type="EMBL" id="CAJNXB010004894">
    <property type="protein sequence ID" value="CAF3397935.1"/>
    <property type="molecule type" value="Genomic_DNA"/>
</dbReference>
<dbReference type="OrthoDB" id="289416at2759"/>
<keyword evidence="1" id="KW-0863">Zinc-finger</keyword>
<dbReference type="PANTHER" id="PTHR33820">
    <property type="entry name" value="COILED-COIL DOMAIN-CONTAINING PROTEIN 17"/>
    <property type="match status" value="1"/>
</dbReference>
<proteinExistence type="predicted"/>
<dbReference type="PROSITE" id="PS50157">
    <property type="entry name" value="ZINC_FINGER_C2H2_2"/>
    <property type="match status" value="1"/>
</dbReference>
<dbReference type="InterPro" id="IPR013087">
    <property type="entry name" value="Znf_C2H2_type"/>
</dbReference>
<keyword evidence="2" id="KW-0175">Coiled coil</keyword>